<feature type="domain" description="DNA/pantothenate metabolism flavoprotein C-terminal" evidence="6">
    <location>
        <begin position="185"/>
        <end position="390"/>
    </location>
</feature>
<comment type="caution">
    <text evidence="3">Lacks conserved residue(s) required for the propagation of feature annotation.</text>
</comment>
<accession>A0A179D5W2</accession>
<sequence>MFSGRRVLLGVCGGIAAYKAAELARLFKKKGAQVKTVLTTGAEAFVTPLLFEALTRDRTFTQADFLSPQGGFIPHTDLATWAEVIVVAPATASFLSKLSRGEPSDLLTAIIMASQAPVLLAPAMNTNMWLHPATQENVRRLREFGYRIVAPETGELACGLQGPGRLPSPEELLLEVGYLLCEKPLADRKVLITGGPTREYMDAVRFISNPSSGRMSVALAQTAYLLGAEVHLVHGPLAVRPPKPVKTYPIVSAEEMLAAAERIFPEVDLAIFCAAVCDFKPEKSLPGKVKKETFPQEIKLVPTPDIATILSAQKRSGQITVGFALEERERLMESARRKLETKNLDFLIANDLSAFEAEESEIFLFSRERKEPLVFKASKETLALKIFAEVCGVRDQTK</sequence>
<comment type="catalytic activity">
    <reaction evidence="3 4">
        <text>(R)-4'-phosphopantothenate + L-cysteine + CTP = N-[(R)-4-phosphopantothenoyl]-L-cysteine + CMP + diphosphate + H(+)</text>
        <dbReference type="Rhea" id="RHEA:19397"/>
        <dbReference type="ChEBI" id="CHEBI:10986"/>
        <dbReference type="ChEBI" id="CHEBI:15378"/>
        <dbReference type="ChEBI" id="CHEBI:33019"/>
        <dbReference type="ChEBI" id="CHEBI:35235"/>
        <dbReference type="ChEBI" id="CHEBI:37563"/>
        <dbReference type="ChEBI" id="CHEBI:59458"/>
        <dbReference type="ChEBI" id="CHEBI:60377"/>
        <dbReference type="EC" id="6.3.2.5"/>
    </reaction>
</comment>
<dbReference type="RefSeq" id="WP_068668023.1">
    <property type="nucleotide sequence ID" value="NZ_LWLG01000001.1"/>
</dbReference>
<evidence type="ECO:0000259" key="6">
    <source>
        <dbReference type="Pfam" id="PF04127"/>
    </source>
</evidence>
<comment type="cofactor">
    <cofactor evidence="3">
        <name>Mg(2+)</name>
        <dbReference type="ChEBI" id="CHEBI:18420"/>
    </cofactor>
</comment>
<dbReference type="Gene3D" id="3.40.50.10300">
    <property type="entry name" value="CoaB-like"/>
    <property type="match status" value="1"/>
</dbReference>
<comment type="function">
    <text evidence="4">Catalyzes two steps in the biosynthesis of coenzyme A. In the first step cysteine is conjugated to 4'-phosphopantothenate to form 4-phosphopantothenoylcysteine, in the latter compound is decarboxylated to form 4'-phosphopantotheine.</text>
</comment>
<dbReference type="EC" id="4.1.1.36" evidence="3"/>
<dbReference type="Gene3D" id="3.40.50.1950">
    <property type="entry name" value="Flavin prenyltransferase-like"/>
    <property type="match status" value="1"/>
</dbReference>
<organism evidence="7 8">
    <name type="scientific">Thermosulfurimonas dismutans</name>
    <dbReference type="NCBI Taxonomy" id="999894"/>
    <lineage>
        <taxon>Bacteria</taxon>
        <taxon>Pseudomonadati</taxon>
        <taxon>Thermodesulfobacteriota</taxon>
        <taxon>Thermodesulfobacteria</taxon>
        <taxon>Thermodesulfobacteriales</taxon>
        <taxon>Thermodesulfobacteriaceae</taxon>
        <taxon>Thermosulfurimonas</taxon>
    </lineage>
</organism>
<dbReference type="GO" id="GO:0071513">
    <property type="term" value="C:phosphopantothenoylcysteine decarboxylase complex"/>
    <property type="evidence" value="ECO:0007669"/>
    <property type="project" value="TreeGrafter"/>
</dbReference>
<dbReference type="EC" id="6.3.2.5" evidence="3"/>
<dbReference type="InterPro" id="IPR007085">
    <property type="entry name" value="DNA/pantothenate-metab_flavo_C"/>
</dbReference>
<dbReference type="PANTHER" id="PTHR14359">
    <property type="entry name" value="HOMO-OLIGOMERIC FLAVIN CONTAINING CYS DECARBOXYLASE FAMILY"/>
    <property type="match status" value="1"/>
</dbReference>
<evidence type="ECO:0000256" key="1">
    <source>
        <dbReference type="ARBA" id="ARBA00022793"/>
    </source>
</evidence>
<keyword evidence="1 3" id="KW-0210">Decarboxylase</keyword>
<feature type="domain" description="Flavoprotein" evidence="5">
    <location>
        <begin position="6"/>
        <end position="164"/>
    </location>
</feature>
<evidence type="ECO:0000313" key="8">
    <source>
        <dbReference type="Proteomes" id="UP000078390"/>
    </source>
</evidence>
<gene>
    <name evidence="3" type="primary">coaBC</name>
    <name evidence="7" type="ORF">TDIS_0003</name>
</gene>
<dbReference type="UniPathway" id="UPA00241">
    <property type="reaction ID" value="UER00353"/>
</dbReference>
<dbReference type="NCBIfam" id="TIGR00521">
    <property type="entry name" value="coaBC_dfp"/>
    <property type="match status" value="1"/>
</dbReference>
<dbReference type="GO" id="GO:0046872">
    <property type="term" value="F:metal ion binding"/>
    <property type="evidence" value="ECO:0007669"/>
    <property type="project" value="UniProtKB-KW"/>
</dbReference>
<dbReference type="PATRIC" id="fig|999894.6.peg.3"/>
<comment type="caution">
    <text evidence="7">The sequence shown here is derived from an EMBL/GenBank/DDBJ whole genome shotgun (WGS) entry which is preliminary data.</text>
</comment>
<feature type="region of interest" description="Phosphopantothenate--cysteine ligase" evidence="3">
    <location>
        <begin position="190"/>
        <end position="398"/>
    </location>
</feature>
<evidence type="ECO:0000256" key="4">
    <source>
        <dbReference type="RuleBase" id="RU364078"/>
    </source>
</evidence>
<dbReference type="EMBL" id="LWLG01000001">
    <property type="protein sequence ID" value="OAQ21485.1"/>
    <property type="molecule type" value="Genomic_DNA"/>
</dbReference>
<comment type="catalytic activity">
    <reaction evidence="3 4">
        <text>N-[(R)-4-phosphopantothenoyl]-L-cysteine + H(+) = (R)-4'-phosphopantetheine + CO2</text>
        <dbReference type="Rhea" id="RHEA:16793"/>
        <dbReference type="ChEBI" id="CHEBI:15378"/>
        <dbReference type="ChEBI" id="CHEBI:16526"/>
        <dbReference type="ChEBI" id="CHEBI:59458"/>
        <dbReference type="ChEBI" id="CHEBI:61723"/>
        <dbReference type="EC" id="4.1.1.36"/>
    </reaction>
</comment>
<dbReference type="Pfam" id="PF02441">
    <property type="entry name" value="Flavoprotein"/>
    <property type="match status" value="1"/>
</dbReference>
<evidence type="ECO:0000256" key="3">
    <source>
        <dbReference type="HAMAP-Rule" id="MF_02225"/>
    </source>
</evidence>
<dbReference type="OrthoDB" id="9802554at2"/>
<keyword evidence="2 3" id="KW-0456">Lyase</keyword>
<feature type="active site" description="Proton donor" evidence="3">
    <location>
        <position position="158"/>
    </location>
</feature>
<name>A0A179D5W2_9BACT</name>
<feature type="binding site" evidence="3">
    <location>
        <position position="338"/>
    </location>
    <ligand>
        <name>CTP</name>
        <dbReference type="ChEBI" id="CHEBI:37563"/>
    </ligand>
</feature>
<protein>
    <recommendedName>
        <fullName evidence="3">Coenzyme A biosynthesis bifunctional protein CoaBC</fullName>
    </recommendedName>
    <alternativeName>
        <fullName evidence="3">DNA/pantothenate metabolism flavoprotein</fullName>
    </alternativeName>
    <alternativeName>
        <fullName evidence="3">Phosphopantothenoylcysteine synthetase/decarboxylase</fullName>
        <shortName evidence="3">PPCS-PPCDC</shortName>
    </alternativeName>
    <domain>
        <recommendedName>
            <fullName evidence="3">Phosphopantothenoylcysteine decarboxylase</fullName>
            <shortName evidence="3">PPC decarboxylase</shortName>
            <shortName evidence="3">PPC-DC</shortName>
            <ecNumber evidence="3">4.1.1.36</ecNumber>
        </recommendedName>
        <alternativeName>
            <fullName evidence="3">CoaC</fullName>
        </alternativeName>
    </domain>
    <domain>
        <recommendedName>
            <fullName evidence="3">Phosphopantothenate--cysteine ligase</fullName>
            <ecNumber evidence="3">6.3.2.5</ecNumber>
        </recommendedName>
        <alternativeName>
            <fullName evidence="3">CoaB</fullName>
        </alternativeName>
        <alternativeName>
            <fullName evidence="3">Phosphopantothenoylcysteine synthetase</fullName>
            <shortName evidence="3">PPC synthetase</shortName>
            <shortName evidence="3">PPC-S</shortName>
        </alternativeName>
    </domain>
</protein>
<dbReference type="SUPFAM" id="SSF52507">
    <property type="entry name" value="Homo-oligomeric flavin-containing Cys decarboxylases, HFCD"/>
    <property type="match status" value="1"/>
</dbReference>
<feature type="region of interest" description="Phosphopantothenoylcysteine decarboxylase" evidence="3">
    <location>
        <begin position="1"/>
        <end position="189"/>
    </location>
</feature>
<evidence type="ECO:0000256" key="2">
    <source>
        <dbReference type="ARBA" id="ARBA00023239"/>
    </source>
</evidence>
<comment type="function">
    <text evidence="3">Catalyzes two sequential steps in the biosynthesis of coenzyme A. In the first step cysteine is conjugated to 4'-phosphopantothenate to form 4-phosphopantothenoylcysteine. In the second step the latter compound is decarboxylated to form 4'-phosphopantotheine.</text>
</comment>
<comment type="similarity">
    <text evidence="3 4">In the N-terminal section; belongs to the HFCD (homo-oligomeric flavin containing Cys decarboxylase) superfamily.</text>
</comment>
<reference evidence="7 8" key="1">
    <citation type="submission" date="2016-04" db="EMBL/GenBank/DDBJ databases">
        <title>Genome analysis of Thermosulfurimonas dismutans, the first thermophilic sulfur-disproportionating bacterium of the phylum Thermodesulfobacteria.</title>
        <authorList>
            <person name="Mardanov A.V."/>
            <person name="Beletsky A.V."/>
            <person name="Kadnikov V.V."/>
            <person name="Slobodkin A.I."/>
            <person name="Ravin N.V."/>
        </authorList>
    </citation>
    <scope>NUCLEOTIDE SEQUENCE [LARGE SCALE GENOMIC DNA]</scope>
    <source>
        <strain evidence="7 8">S95</strain>
    </source>
</reference>
<keyword evidence="3 4" id="KW-0288">FMN</keyword>
<keyword evidence="3" id="KW-0479">Metal-binding</keyword>
<dbReference type="AlphaFoldDB" id="A0A179D5W2"/>
<keyword evidence="3" id="KW-0460">Magnesium</keyword>
<comment type="similarity">
    <text evidence="3 4">In the C-terminal section; belongs to the PPC synthetase family.</text>
</comment>
<keyword evidence="3 4" id="KW-0436">Ligase</keyword>
<evidence type="ECO:0000313" key="7">
    <source>
        <dbReference type="EMBL" id="OAQ21485.1"/>
    </source>
</evidence>
<dbReference type="GO" id="GO:0004632">
    <property type="term" value="F:phosphopantothenate--cysteine ligase activity"/>
    <property type="evidence" value="ECO:0007669"/>
    <property type="project" value="UniProtKB-UniRule"/>
</dbReference>
<evidence type="ECO:0000259" key="5">
    <source>
        <dbReference type="Pfam" id="PF02441"/>
    </source>
</evidence>
<dbReference type="STRING" id="999894.TDIS_0003"/>
<dbReference type="InterPro" id="IPR036551">
    <property type="entry name" value="Flavin_trans-like"/>
</dbReference>
<dbReference type="SUPFAM" id="SSF102645">
    <property type="entry name" value="CoaB-like"/>
    <property type="match status" value="1"/>
</dbReference>
<feature type="binding site" evidence="3">
    <location>
        <position position="278"/>
    </location>
    <ligand>
        <name>CTP</name>
        <dbReference type="ChEBI" id="CHEBI:37563"/>
    </ligand>
</feature>
<dbReference type="PANTHER" id="PTHR14359:SF6">
    <property type="entry name" value="PHOSPHOPANTOTHENOYLCYSTEINE DECARBOXYLASE"/>
    <property type="match status" value="1"/>
</dbReference>
<dbReference type="HAMAP" id="MF_02225">
    <property type="entry name" value="CoaBC"/>
    <property type="match status" value="1"/>
</dbReference>
<comment type="cofactor">
    <cofactor evidence="3">
        <name>FMN</name>
        <dbReference type="ChEBI" id="CHEBI:58210"/>
    </cofactor>
    <text evidence="3">Binds 1 FMN per subunit.</text>
</comment>
<dbReference type="InterPro" id="IPR035929">
    <property type="entry name" value="CoaB-like_sf"/>
</dbReference>
<comment type="pathway">
    <text evidence="3 4">Cofactor biosynthesis; coenzyme A biosynthesis; CoA from (R)-pantothenate: step 3/5.</text>
</comment>
<keyword evidence="3" id="KW-0511">Multifunctional enzyme</keyword>
<feature type="binding site" evidence="3">
    <location>
        <position position="323"/>
    </location>
    <ligand>
        <name>CTP</name>
        <dbReference type="ChEBI" id="CHEBI:37563"/>
    </ligand>
</feature>
<dbReference type="Proteomes" id="UP000078390">
    <property type="component" value="Unassembled WGS sequence"/>
</dbReference>
<dbReference type="InterPro" id="IPR003382">
    <property type="entry name" value="Flavoprotein"/>
</dbReference>
<dbReference type="GO" id="GO:0015937">
    <property type="term" value="P:coenzyme A biosynthetic process"/>
    <property type="evidence" value="ECO:0007669"/>
    <property type="project" value="UniProtKB-UniRule"/>
</dbReference>
<dbReference type="InterPro" id="IPR005252">
    <property type="entry name" value="CoaBC"/>
</dbReference>
<dbReference type="GO" id="GO:0004633">
    <property type="term" value="F:phosphopantothenoylcysteine decarboxylase activity"/>
    <property type="evidence" value="ECO:0007669"/>
    <property type="project" value="UniProtKB-UniRule"/>
</dbReference>
<keyword evidence="3 4" id="KW-0285">Flavoprotein</keyword>
<dbReference type="GO" id="GO:0015941">
    <property type="term" value="P:pantothenate catabolic process"/>
    <property type="evidence" value="ECO:0007669"/>
    <property type="project" value="InterPro"/>
</dbReference>
<feature type="binding site" evidence="3">
    <location>
        <position position="342"/>
    </location>
    <ligand>
        <name>CTP</name>
        <dbReference type="ChEBI" id="CHEBI:37563"/>
    </ligand>
</feature>
<dbReference type="Pfam" id="PF04127">
    <property type="entry name" value="DFP"/>
    <property type="match status" value="1"/>
</dbReference>
<proteinExistence type="inferred from homology"/>
<comment type="pathway">
    <text evidence="3 4">Cofactor biosynthesis; coenzyme A biosynthesis; CoA from (R)-pantothenate: step 2/5.</text>
</comment>
<dbReference type="GO" id="GO:0010181">
    <property type="term" value="F:FMN binding"/>
    <property type="evidence" value="ECO:0007669"/>
    <property type="project" value="UniProtKB-UniRule"/>
</dbReference>
<keyword evidence="8" id="KW-1185">Reference proteome</keyword>
<feature type="binding site" evidence="3">
    <location>
        <position position="288"/>
    </location>
    <ligand>
        <name>CTP</name>
        <dbReference type="ChEBI" id="CHEBI:37563"/>
    </ligand>
</feature>